<accession>W6QJF2</accession>
<proteinExistence type="predicted"/>
<gene>
    <name evidence="1" type="ORF">PROQFM164_S05g000383</name>
</gene>
<reference evidence="1" key="1">
    <citation type="journal article" date="2014" name="Nat. Commun.">
        <title>Multiple recent horizontal transfers of a large genomic region in cheese making fungi.</title>
        <authorList>
            <person name="Cheeseman K."/>
            <person name="Ropars J."/>
            <person name="Renault P."/>
            <person name="Dupont J."/>
            <person name="Gouzy J."/>
            <person name="Branca A."/>
            <person name="Abraham A.L."/>
            <person name="Ceppi M."/>
            <person name="Conseiller E."/>
            <person name="Debuchy R."/>
            <person name="Malagnac F."/>
            <person name="Goarin A."/>
            <person name="Silar P."/>
            <person name="Lacoste S."/>
            <person name="Sallet E."/>
            <person name="Bensimon A."/>
            <person name="Giraud T."/>
            <person name="Brygoo Y."/>
        </authorList>
    </citation>
    <scope>NUCLEOTIDE SEQUENCE [LARGE SCALE GENOMIC DNA]</scope>
    <source>
        <strain evidence="1">FM164</strain>
    </source>
</reference>
<evidence type="ECO:0000313" key="2">
    <source>
        <dbReference type="Proteomes" id="UP000030686"/>
    </source>
</evidence>
<dbReference type="Proteomes" id="UP000030686">
    <property type="component" value="Unassembled WGS sequence"/>
</dbReference>
<keyword evidence="2" id="KW-1185">Reference proteome</keyword>
<sequence>MISFALVRPTYATAHDRIVLFVIVVNKWNRTINDLCAQVTKWSLVKANAICGAVDVECGID</sequence>
<dbReference type="EMBL" id="HG792019">
    <property type="protein sequence ID" value="CDM36550.1"/>
    <property type="molecule type" value="Genomic_DNA"/>
</dbReference>
<protein>
    <submittedName>
        <fullName evidence="1">Uncharacterized protein</fullName>
    </submittedName>
</protein>
<evidence type="ECO:0000313" key="1">
    <source>
        <dbReference type="EMBL" id="CDM36550.1"/>
    </source>
</evidence>
<name>W6QJF2_PENRF</name>
<organism evidence="1 2">
    <name type="scientific">Penicillium roqueforti (strain FM164)</name>
    <dbReference type="NCBI Taxonomy" id="1365484"/>
    <lineage>
        <taxon>Eukaryota</taxon>
        <taxon>Fungi</taxon>
        <taxon>Dikarya</taxon>
        <taxon>Ascomycota</taxon>
        <taxon>Pezizomycotina</taxon>
        <taxon>Eurotiomycetes</taxon>
        <taxon>Eurotiomycetidae</taxon>
        <taxon>Eurotiales</taxon>
        <taxon>Aspergillaceae</taxon>
        <taxon>Penicillium</taxon>
    </lineage>
</organism>
<dbReference type="AlphaFoldDB" id="W6QJF2"/>